<dbReference type="EMBL" id="JAAKZI010000015">
    <property type="protein sequence ID" value="NGN83792.1"/>
    <property type="molecule type" value="Genomic_DNA"/>
</dbReference>
<reference evidence="2 3" key="1">
    <citation type="submission" date="2020-02" db="EMBL/GenBank/DDBJ databases">
        <title>Genome sequence of the type strain DSM 27180 of Arthrobacter silviterrae.</title>
        <authorList>
            <person name="Gao J."/>
            <person name="Sun J."/>
        </authorList>
    </citation>
    <scope>NUCLEOTIDE SEQUENCE [LARGE SCALE GENOMIC DNA]</scope>
    <source>
        <strain evidence="2 3">DSM 27180</strain>
    </source>
</reference>
<keyword evidence="1" id="KW-0812">Transmembrane</keyword>
<accession>A0ABX0DHU7</accession>
<dbReference type="RefSeq" id="WP_165182024.1">
    <property type="nucleotide sequence ID" value="NZ_JAAKZI010000015.1"/>
</dbReference>
<name>A0ABX0DHU7_9MICC</name>
<evidence type="ECO:0000313" key="2">
    <source>
        <dbReference type="EMBL" id="NGN83792.1"/>
    </source>
</evidence>
<gene>
    <name evidence="2" type="ORF">G6N77_10025</name>
</gene>
<organism evidence="2 3">
    <name type="scientific">Arthrobacter silviterrae</name>
    <dbReference type="NCBI Taxonomy" id="2026658"/>
    <lineage>
        <taxon>Bacteria</taxon>
        <taxon>Bacillati</taxon>
        <taxon>Actinomycetota</taxon>
        <taxon>Actinomycetes</taxon>
        <taxon>Micrococcales</taxon>
        <taxon>Micrococcaceae</taxon>
        <taxon>Arthrobacter</taxon>
    </lineage>
</organism>
<dbReference type="Proteomes" id="UP000479226">
    <property type="component" value="Unassembled WGS sequence"/>
</dbReference>
<keyword evidence="3" id="KW-1185">Reference proteome</keyword>
<sequence length="248" mass="25504">MNQIEMDRTFQGALRAALVARVESSPARARRRRVWTGAGLLSGVGVLGGVAAAASGLWVPPGADVVSPLANPVTVTRTGPATVELGAVPGGATGVSLSLTCLTPGNFMFDDGASARCSAADIGTPSATTAYRQELARGQHTVTIKSGPDDQWRLEATYVNAASSSWGVNAKGETYGVQNANGSPVLIAVVATNGAEGYVYGRELSVQPDFKSPEEALAWQSAHAGTSVEIPVYRSDGETKVGVFRVGG</sequence>
<protein>
    <submittedName>
        <fullName evidence="2">Peptidase M56 family protein</fullName>
    </submittedName>
</protein>
<evidence type="ECO:0000256" key="1">
    <source>
        <dbReference type="SAM" id="Phobius"/>
    </source>
</evidence>
<evidence type="ECO:0000313" key="3">
    <source>
        <dbReference type="Proteomes" id="UP000479226"/>
    </source>
</evidence>
<comment type="caution">
    <text evidence="2">The sequence shown here is derived from an EMBL/GenBank/DDBJ whole genome shotgun (WGS) entry which is preliminary data.</text>
</comment>
<keyword evidence="1" id="KW-0472">Membrane</keyword>
<keyword evidence="1" id="KW-1133">Transmembrane helix</keyword>
<proteinExistence type="predicted"/>
<feature type="transmembrane region" description="Helical" evidence="1">
    <location>
        <begin position="34"/>
        <end position="59"/>
    </location>
</feature>